<evidence type="ECO:0000313" key="11">
    <source>
        <dbReference type="EMBL" id="MCJ2178507.1"/>
    </source>
</evidence>
<dbReference type="Gene3D" id="3.90.79.20">
    <property type="match status" value="1"/>
</dbReference>
<evidence type="ECO:0000313" key="12">
    <source>
        <dbReference type="Proteomes" id="UP001162880"/>
    </source>
</evidence>
<evidence type="ECO:0000256" key="4">
    <source>
        <dbReference type="ARBA" id="ARBA00012381"/>
    </source>
</evidence>
<protein>
    <recommendedName>
        <fullName evidence="4">NAD(+) diphosphatase</fullName>
        <ecNumber evidence="4">3.6.1.22</ecNumber>
    </recommendedName>
</protein>
<dbReference type="InterPro" id="IPR020084">
    <property type="entry name" value="NUDIX_hydrolase_CS"/>
</dbReference>
<evidence type="ECO:0000256" key="9">
    <source>
        <dbReference type="ARBA" id="ARBA00023679"/>
    </source>
</evidence>
<dbReference type="RefSeq" id="WP_243992609.1">
    <property type="nucleotide sequence ID" value="NZ_JALHLE010000009.1"/>
</dbReference>
<dbReference type="PROSITE" id="PS00893">
    <property type="entry name" value="NUDIX_BOX"/>
    <property type="match status" value="1"/>
</dbReference>
<comment type="catalytic activity">
    <reaction evidence="9">
        <text>a 5'-end NAD(+)-phospho-ribonucleoside in mRNA + H2O = a 5'-end phospho-adenosine-phospho-ribonucleoside in mRNA + beta-nicotinamide D-ribonucleotide + 2 H(+)</text>
        <dbReference type="Rhea" id="RHEA:60876"/>
        <dbReference type="Rhea" id="RHEA-COMP:15698"/>
        <dbReference type="Rhea" id="RHEA-COMP:15719"/>
        <dbReference type="ChEBI" id="CHEBI:14649"/>
        <dbReference type="ChEBI" id="CHEBI:15377"/>
        <dbReference type="ChEBI" id="CHEBI:15378"/>
        <dbReference type="ChEBI" id="CHEBI:144029"/>
        <dbReference type="ChEBI" id="CHEBI:144051"/>
    </reaction>
    <physiologicalReaction direction="left-to-right" evidence="9">
        <dbReference type="Rhea" id="RHEA:60877"/>
    </physiologicalReaction>
</comment>
<dbReference type="Pfam" id="PF09297">
    <property type="entry name" value="Zn_ribbon_NUD"/>
    <property type="match status" value="1"/>
</dbReference>
<evidence type="ECO:0000256" key="7">
    <source>
        <dbReference type="ARBA" id="ARBA00022842"/>
    </source>
</evidence>
<dbReference type="EMBL" id="JALHLE010000009">
    <property type="protein sequence ID" value="MCJ2178507.1"/>
    <property type="molecule type" value="Genomic_DNA"/>
</dbReference>
<dbReference type="InterPro" id="IPR015797">
    <property type="entry name" value="NUDIX_hydrolase-like_dom_sf"/>
</dbReference>
<evidence type="ECO:0000256" key="2">
    <source>
        <dbReference type="ARBA" id="ARBA00001947"/>
    </source>
</evidence>
<dbReference type="Proteomes" id="UP001162880">
    <property type="component" value="Unassembled WGS sequence"/>
</dbReference>
<comment type="caution">
    <text evidence="11">The sequence shown here is derived from an EMBL/GenBank/DDBJ whole genome shotgun (WGS) entry which is preliminary data.</text>
</comment>
<keyword evidence="8" id="KW-0520">NAD</keyword>
<accession>A0ABT0B0B3</accession>
<dbReference type="InterPro" id="IPR015376">
    <property type="entry name" value="Znr_NADH_PPase"/>
</dbReference>
<organism evidence="11 12">
    <name type="scientific">Novosphingobium album</name>
    <name type="common">ex Hu et al. 2023</name>
    <dbReference type="NCBI Taxonomy" id="2930093"/>
    <lineage>
        <taxon>Bacteria</taxon>
        <taxon>Pseudomonadati</taxon>
        <taxon>Pseudomonadota</taxon>
        <taxon>Alphaproteobacteria</taxon>
        <taxon>Sphingomonadales</taxon>
        <taxon>Sphingomonadaceae</taxon>
        <taxon>Novosphingobium</taxon>
    </lineage>
</organism>
<dbReference type="InterPro" id="IPR049734">
    <property type="entry name" value="NudC-like_C"/>
</dbReference>
<dbReference type="GO" id="GO:0016787">
    <property type="term" value="F:hydrolase activity"/>
    <property type="evidence" value="ECO:0007669"/>
    <property type="project" value="UniProtKB-KW"/>
</dbReference>
<proteinExistence type="inferred from homology"/>
<keyword evidence="6 11" id="KW-0378">Hydrolase</keyword>
<dbReference type="InterPro" id="IPR050241">
    <property type="entry name" value="NAD-cap_RNA_hydrolase_NudC"/>
</dbReference>
<comment type="cofactor">
    <cofactor evidence="2">
        <name>Zn(2+)</name>
        <dbReference type="ChEBI" id="CHEBI:29105"/>
    </cofactor>
</comment>
<dbReference type="CDD" id="cd03429">
    <property type="entry name" value="NUDIX_NADH_pyrophosphatase_Nudt13"/>
    <property type="match status" value="1"/>
</dbReference>
<keyword evidence="12" id="KW-1185">Reference proteome</keyword>
<gene>
    <name evidence="11" type="primary">nudC</name>
    <name evidence="11" type="ORF">MTR64_08030</name>
</gene>
<evidence type="ECO:0000259" key="10">
    <source>
        <dbReference type="PROSITE" id="PS51462"/>
    </source>
</evidence>
<evidence type="ECO:0000256" key="6">
    <source>
        <dbReference type="ARBA" id="ARBA00022801"/>
    </source>
</evidence>
<evidence type="ECO:0000256" key="1">
    <source>
        <dbReference type="ARBA" id="ARBA00001946"/>
    </source>
</evidence>
<dbReference type="NCBIfam" id="NF001299">
    <property type="entry name" value="PRK00241.1"/>
    <property type="match status" value="1"/>
</dbReference>
<dbReference type="PANTHER" id="PTHR42904:SF6">
    <property type="entry name" value="NAD-CAPPED RNA HYDROLASE NUDT12"/>
    <property type="match status" value="1"/>
</dbReference>
<keyword evidence="5" id="KW-0479">Metal-binding</keyword>
<dbReference type="EC" id="3.6.1.22" evidence="4"/>
<dbReference type="SUPFAM" id="SSF55811">
    <property type="entry name" value="Nudix"/>
    <property type="match status" value="1"/>
</dbReference>
<dbReference type="PANTHER" id="PTHR42904">
    <property type="entry name" value="NUDIX HYDROLASE, NUDC SUBFAMILY"/>
    <property type="match status" value="1"/>
</dbReference>
<evidence type="ECO:0000256" key="8">
    <source>
        <dbReference type="ARBA" id="ARBA00023027"/>
    </source>
</evidence>
<name>A0ABT0B0B3_9SPHN</name>
<dbReference type="Gene3D" id="3.90.79.10">
    <property type="entry name" value="Nucleoside Triphosphate Pyrophosphohydrolase"/>
    <property type="match status" value="1"/>
</dbReference>
<dbReference type="Pfam" id="PF00293">
    <property type="entry name" value="NUDIX"/>
    <property type="match status" value="1"/>
</dbReference>
<comment type="cofactor">
    <cofactor evidence="1">
        <name>Mg(2+)</name>
        <dbReference type="ChEBI" id="CHEBI:18420"/>
    </cofactor>
</comment>
<keyword evidence="7" id="KW-0460">Magnesium</keyword>
<dbReference type="PROSITE" id="PS51462">
    <property type="entry name" value="NUDIX"/>
    <property type="match status" value="1"/>
</dbReference>
<comment type="similarity">
    <text evidence="3">Belongs to the Nudix hydrolase family. NudC subfamily.</text>
</comment>
<evidence type="ECO:0000256" key="3">
    <source>
        <dbReference type="ARBA" id="ARBA00009595"/>
    </source>
</evidence>
<dbReference type="InterPro" id="IPR000086">
    <property type="entry name" value="NUDIX_hydrolase_dom"/>
</dbReference>
<reference evidence="11" key="1">
    <citation type="submission" date="2022-03" db="EMBL/GenBank/DDBJ databases">
        <title>Identification of a novel bacterium isolated from mangrove sediments.</title>
        <authorList>
            <person name="Pan X."/>
        </authorList>
    </citation>
    <scope>NUCLEOTIDE SEQUENCE</scope>
    <source>
        <strain evidence="11">B2580</strain>
    </source>
</reference>
<sequence length="311" mass="33955">MSWPCWRTSDVLTTIAFAGSHIDRADHIRNDPAALDALKTWQARLLRMDGLDPVLTPDNTLDWGSLADAAPDSELVFLGLDGPGPEVRGCFAEVRTSYPSGSPHAGPASWNAMAVLEAGELAAYGGARSLVGWHARHRFCAVCGSRTELAKGGWQRTCTNADCKAEHFPRVDPVTIMTVECDGKLLLGRQPRFPAGRYSALAGFVEPGETIEEAVVREVFEEAGVCARDVEYVISQPWPFPSSLMIGCHAFADDPAIVMDETEMEDVRWFTRDEVFEALEAVEQGEQGRAFGAPPRTAVAHALIRSWVERG</sequence>
<feature type="domain" description="Nudix hydrolase" evidence="10">
    <location>
        <begin position="169"/>
        <end position="295"/>
    </location>
</feature>
<evidence type="ECO:0000256" key="5">
    <source>
        <dbReference type="ARBA" id="ARBA00022723"/>
    </source>
</evidence>